<organism evidence="1">
    <name type="scientific">marine metagenome</name>
    <dbReference type="NCBI Taxonomy" id="408172"/>
    <lineage>
        <taxon>unclassified sequences</taxon>
        <taxon>metagenomes</taxon>
        <taxon>ecological metagenomes</taxon>
    </lineage>
</organism>
<name>A0A382KZ67_9ZZZZ</name>
<protein>
    <submittedName>
        <fullName evidence="1">Uncharacterized protein</fullName>
    </submittedName>
</protein>
<gene>
    <name evidence="1" type="ORF">METZ01_LOCUS281699</name>
</gene>
<sequence length="26" mass="2963">MEDQDFLKRFLDALRQAGLPEIQTGA</sequence>
<accession>A0A382KZ67</accession>
<dbReference type="EMBL" id="UINC01083285">
    <property type="protein sequence ID" value="SVC28845.1"/>
    <property type="molecule type" value="Genomic_DNA"/>
</dbReference>
<reference evidence="1" key="1">
    <citation type="submission" date="2018-05" db="EMBL/GenBank/DDBJ databases">
        <authorList>
            <person name="Lanie J.A."/>
            <person name="Ng W.-L."/>
            <person name="Kazmierczak K.M."/>
            <person name="Andrzejewski T.M."/>
            <person name="Davidsen T.M."/>
            <person name="Wayne K.J."/>
            <person name="Tettelin H."/>
            <person name="Glass J.I."/>
            <person name="Rusch D."/>
            <person name="Podicherti R."/>
            <person name="Tsui H.-C.T."/>
            <person name="Winkler M.E."/>
        </authorList>
    </citation>
    <scope>NUCLEOTIDE SEQUENCE</scope>
</reference>
<dbReference type="AlphaFoldDB" id="A0A382KZ67"/>
<evidence type="ECO:0000313" key="1">
    <source>
        <dbReference type="EMBL" id="SVC28845.1"/>
    </source>
</evidence>
<proteinExistence type="predicted"/>